<organism evidence="1">
    <name type="scientific">Arion vulgaris</name>
    <dbReference type="NCBI Taxonomy" id="1028688"/>
    <lineage>
        <taxon>Eukaryota</taxon>
        <taxon>Metazoa</taxon>
        <taxon>Spiralia</taxon>
        <taxon>Lophotrochozoa</taxon>
        <taxon>Mollusca</taxon>
        <taxon>Gastropoda</taxon>
        <taxon>Heterobranchia</taxon>
        <taxon>Euthyneura</taxon>
        <taxon>Panpulmonata</taxon>
        <taxon>Eupulmonata</taxon>
        <taxon>Stylommatophora</taxon>
        <taxon>Helicina</taxon>
        <taxon>Arionoidea</taxon>
        <taxon>Arionidae</taxon>
        <taxon>Arion</taxon>
    </lineage>
</organism>
<gene>
    <name evidence="1" type="primary">ORF41515</name>
</gene>
<feature type="non-terminal residue" evidence="1">
    <location>
        <position position="1"/>
    </location>
</feature>
<proteinExistence type="predicted"/>
<sequence>GECQDLVTRRTHRRQKRSYLAVNASMKNTISCDKNTVGAGHDKVMVNNKINGIVGHTNFNGSDNSVCLASKKNRDFETDSMKLS</sequence>
<feature type="non-terminal residue" evidence="1">
    <location>
        <position position="84"/>
    </location>
</feature>
<dbReference type="EMBL" id="HACG01014305">
    <property type="protein sequence ID" value="CEK61170.1"/>
    <property type="molecule type" value="Transcribed_RNA"/>
</dbReference>
<dbReference type="AlphaFoldDB" id="A0A0B6Z091"/>
<reference evidence="1" key="1">
    <citation type="submission" date="2014-12" db="EMBL/GenBank/DDBJ databases">
        <title>Insight into the proteome of Arion vulgaris.</title>
        <authorList>
            <person name="Aradska J."/>
            <person name="Bulat T."/>
            <person name="Smidak R."/>
            <person name="Sarate P."/>
            <person name="Gangsoo J."/>
            <person name="Sialana F."/>
            <person name="Bilban M."/>
            <person name="Lubec G."/>
        </authorList>
    </citation>
    <scope>NUCLEOTIDE SEQUENCE</scope>
    <source>
        <tissue evidence="1">Skin</tissue>
    </source>
</reference>
<name>A0A0B6Z091_9EUPU</name>
<protein>
    <submittedName>
        <fullName evidence="1">Uncharacterized protein</fullName>
    </submittedName>
</protein>
<evidence type="ECO:0000313" key="1">
    <source>
        <dbReference type="EMBL" id="CEK61170.1"/>
    </source>
</evidence>
<accession>A0A0B6Z091</accession>